<dbReference type="GO" id="GO:0005509">
    <property type="term" value="F:calcium ion binding"/>
    <property type="evidence" value="ECO:0007669"/>
    <property type="project" value="InterPro"/>
</dbReference>
<dbReference type="Gene3D" id="1.10.238.10">
    <property type="entry name" value="EF-hand"/>
    <property type="match status" value="1"/>
</dbReference>
<reference evidence="4" key="1">
    <citation type="journal article" date="2015" name="PLoS Genet.">
        <title>Genome Sequence and Transcriptome Analyses of Chrysochromulina tobin: Metabolic Tools for Enhanced Algal Fitness in the Prominent Order Prymnesiales (Haptophyceae).</title>
        <authorList>
            <person name="Hovde B.T."/>
            <person name="Deodato C.R."/>
            <person name="Hunsperger H.M."/>
            <person name="Ryken S.A."/>
            <person name="Yost W."/>
            <person name="Jha R.K."/>
            <person name="Patterson J."/>
            <person name="Monnat R.J. Jr."/>
            <person name="Barlow S.B."/>
            <person name="Starkenburg S.R."/>
            <person name="Cattolico R.A."/>
        </authorList>
    </citation>
    <scope>NUCLEOTIDE SEQUENCE</scope>
    <source>
        <strain evidence="4">CCMP291</strain>
    </source>
</reference>
<dbReference type="Proteomes" id="UP000037460">
    <property type="component" value="Unassembled WGS sequence"/>
</dbReference>
<dbReference type="EMBL" id="JWZX01002910">
    <property type="protein sequence ID" value="KOO25935.1"/>
    <property type="molecule type" value="Genomic_DNA"/>
</dbReference>
<organism evidence="3 4">
    <name type="scientific">Chrysochromulina tobinii</name>
    <dbReference type="NCBI Taxonomy" id="1460289"/>
    <lineage>
        <taxon>Eukaryota</taxon>
        <taxon>Haptista</taxon>
        <taxon>Haptophyta</taxon>
        <taxon>Prymnesiophyceae</taxon>
        <taxon>Prymnesiales</taxon>
        <taxon>Chrysochromulinaceae</taxon>
        <taxon>Chrysochromulina</taxon>
    </lineage>
</organism>
<name>A0A0M0JHI2_9EUKA</name>
<feature type="domain" description="EF-hand" evidence="2">
    <location>
        <begin position="12"/>
        <end position="47"/>
    </location>
</feature>
<dbReference type="PROSITE" id="PS50222">
    <property type="entry name" value="EF_HAND_2"/>
    <property type="match status" value="1"/>
</dbReference>
<dbReference type="AlphaFoldDB" id="A0A0M0JHI2"/>
<dbReference type="SUPFAM" id="SSF47473">
    <property type="entry name" value="EF-hand"/>
    <property type="match status" value="1"/>
</dbReference>
<evidence type="ECO:0000259" key="2">
    <source>
        <dbReference type="PROSITE" id="PS50222"/>
    </source>
</evidence>
<proteinExistence type="predicted"/>
<dbReference type="InterPro" id="IPR011992">
    <property type="entry name" value="EF-hand-dom_pair"/>
</dbReference>
<gene>
    <name evidence="3" type="ORF">Ctob_004480</name>
</gene>
<keyword evidence="1" id="KW-0106">Calcium</keyword>
<dbReference type="PROSITE" id="PS00018">
    <property type="entry name" value="EF_HAND_1"/>
    <property type="match status" value="1"/>
</dbReference>
<evidence type="ECO:0000313" key="4">
    <source>
        <dbReference type="Proteomes" id="UP000037460"/>
    </source>
</evidence>
<evidence type="ECO:0000313" key="3">
    <source>
        <dbReference type="EMBL" id="KOO25935.1"/>
    </source>
</evidence>
<keyword evidence="4" id="KW-1185">Reference proteome</keyword>
<accession>A0A0M0JHI2</accession>
<sequence>MSKPEANVEPILLQEPAKLLFARYDLNGNGRVEKLELKRLLINDLKIDRYIDCSALMMERFLDGEFKLVDLDQGSEGVSLSEFTTYVTAMSRWMRSELLQFVNPKSTFSGLAAKAVEMQLLPIHPPPPVPVADGRGSVSIVETNVFGIRVEIPASMLARHPGAKISLQTLSAPNVYHLGESPGAPKSEFIFSPIVRIDFPAFENGEEPPDLGGPIAPPFETPFILTMPHCFDPADGMQSCTQEMELIQTSEWGASKCIGSTPVLKLFEGATLKFTYQAQEHVLVWMGFRVTAEFTIPKMGDKGEEPREDDPDDREILRGAVGVEILPGKGKQSSRVRLVSKRAGIPETGYEIPFAVRLMNERSGVAQAMRPQTFVQS</sequence>
<protein>
    <recommendedName>
        <fullName evidence="2">EF-hand domain-containing protein</fullName>
    </recommendedName>
</protein>
<evidence type="ECO:0000256" key="1">
    <source>
        <dbReference type="ARBA" id="ARBA00022837"/>
    </source>
</evidence>
<dbReference type="InterPro" id="IPR002048">
    <property type="entry name" value="EF_hand_dom"/>
</dbReference>
<dbReference type="InterPro" id="IPR018247">
    <property type="entry name" value="EF_Hand_1_Ca_BS"/>
</dbReference>
<dbReference type="OrthoDB" id="191686at2759"/>
<comment type="caution">
    <text evidence="3">The sequence shown here is derived from an EMBL/GenBank/DDBJ whole genome shotgun (WGS) entry which is preliminary data.</text>
</comment>